<organism evidence="2 3">
    <name type="scientific">Campylobacter canadensis</name>
    <dbReference type="NCBI Taxonomy" id="449520"/>
    <lineage>
        <taxon>Bacteria</taxon>
        <taxon>Pseudomonadati</taxon>
        <taxon>Campylobacterota</taxon>
        <taxon>Epsilonproteobacteria</taxon>
        <taxon>Campylobacterales</taxon>
        <taxon>Campylobacteraceae</taxon>
        <taxon>Campylobacter</taxon>
    </lineage>
</organism>
<evidence type="ECO:0008006" key="4">
    <source>
        <dbReference type="Google" id="ProtNLM"/>
    </source>
</evidence>
<feature type="transmembrane region" description="Helical" evidence="1">
    <location>
        <begin position="30"/>
        <end position="55"/>
    </location>
</feature>
<comment type="caution">
    <text evidence="2">The sequence shown here is derived from an EMBL/GenBank/DDBJ whole genome shotgun (WGS) entry which is preliminary data.</text>
</comment>
<dbReference type="Proteomes" id="UP000786183">
    <property type="component" value="Unassembled WGS sequence"/>
</dbReference>
<dbReference type="RefSeq" id="WP_172232753.1">
    <property type="nucleotide sequence ID" value="NZ_CP035946.1"/>
</dbReference>
<keyword evidence="1" id="KW-0812">Transmembrane</keyword>
<keyword evidence="3" id="KW-1185">Reference proteome</keyword>
<accession>A0ABS7WTE8</accession>
<reference evidence="2 3" key="1">
    <citation type="submission" date="2020-07" db="EMBL/GenBank/DDBJ databases">
        <title>Transfer of Campylobacter canadensis to the novel genus Avispirillum gen. nov., that also includes two novel species recovered from migratory waterfowl: Avispirillum anseris sp. nov. and Avispirillum brantae sp. nov.</title>
        <authorList>
            <person name="Miller W.G."/>
            <person name="Chapman M.H."/>
            <person name="Yee E."/>
            <person name="Inglis G.D."/>
        </authorList>
    </citation>
    <scope>NUCLEOTIDE SEQUENCE [LARGE SCALE GENOMIC DNA]</scope>
    <source>
        <strain evidence="2 3">L283</strain>
    </source>
</reference>
<feature type="transmembrane region" description="Helical" evidence="1">
    <location>
        <begin position="7"/>
        <end position="24"/>
    </location>
</feature>
<proteinExistence type="predicted"/>
<protein>
    <recommendedName>
        <fullName evidence="4">Motility integral membrane protein</fullName>
    </recommendedName>
</protein>
<evidence type="ECO:0000313" key="2">
    <source>
        <dbReference type="EMBL" id="MBZ7988053.1"/>
    </source>
</evidence>
<keyword evidence="1" id="KW-0472">Membrane</keyword>
<name>A0ABS7WTE8_9BACT</name>
<dbReference type="EMBL" id="JACGBB010000027">
    <property type="protein sequence ID" value="MBZ7988053.1"/>
    <property type="molecule type" value="Genomic_DNA"/>
</dbReference>
<keyword evidence="1" id="KW-1133">Transmembrane helix</keyword>
<evidence type="ECO:0000313" key="3">
    <source>
        <dbReference type="Proteomes" id="UP000786183"/>
    </source>
</evidence>
<sequence length="119" mass="13851">MRADNFIYFFTVCGFFLGLIAAIVKFDDPFLMLATSIFTTFVFYVFIHIVIINYIDPNKLGVKNFNKKDFEENTNSLIVELENREGKIERLIKNVDYELAQIKLLNEENKARGQNAKTI</sequence>
<gene>
    <name evidence="2" type="ORF">AVCANL283_08105</name>
</gene>
<evidence type="ECO:0000256" key="1">
    <source>
        <dbReference type="SAM" id="Phobius"/>
    </source>
</evidence>